<dbReference type="AlphaFoldDB" id="A0A512RFK5"/>
<evidence type="ECO:0000313" key="2">
    <source>
        <dbReference type="Proteomes" id="UP000321436"/>
    </source>
</evidence>
<dbReference type="OrthoDB" id="650227at2"/>
<sequence length="221" mass="25794">MNIFEQYSDFKYIYPPRAEVAIAPGLLSGLGKEWIAQPKYNGSCAVLFINGQSEYKLFNRKNEELSLQNPIQYTALNDSDKYMVLCGEYLNKNKYGENGKPFNHKFIIWDILVWRGRYLIGVTFESRLTLLYELFGTSRGFVSENDMIIFNHLIATQVENVFMAPAYLDNYSELYNEIIQTDLYEGLILKKANAKLEPGFRERNNQSWQIKARKPTLNYNF</sequence>
<accession>A0A512RFK5</accession>
<comment type="caution">
    <text evidence="1">The sequence shown here is derived from an EMBL/GenBank/DDBJ whole genome shotgun (WGS) entry which is preliminary data.</text>
</comment>
<dbReference type="SUPFAM" id="SSF56091">
    <property type="entry name" value="DNA ligase/mRNA capping enzyme, catalytic domain"/>
    <property type="match status" value="1"/>
</dbReference>
<reference evidence="1 2" key="1">
    <citation type="submission" date="2019-07" db="EMBL/GenBank/DDBJ databases">
        <title>Whole genome shotgun sequence of Chitinophaga cymbidii NBRC 109752.</title>
        <authorList>
            <person name="Hosoyama A."/>
            <person name="Uohara A."/>
            <person name="Ohji S."/>
            <person name="Ichikawa N."/>
        </authorList>
    </citation>
    <scope>NUCLEOTIDE SEQUENCE [LARGE SCALE GENOMIC DNA]</scope>
    <source>
        <strain evidence="1 2">NBRC 109752</strain>
    </source>
</reference>
<name>A0A512RFK5_9BACT</name>
<dbReference type="EMBL" id="BKAU01000001">
    <property type="protein sequence ID" value="GEP94482.1"/>
    <property type="molecule type" value="Genomic_DNA"/>
</dbReference>
<evidence type="ECO:0008006" key="3">
    <source>
        <dbReference type="Google" id="ProtNLM"/>
    </source>
</evidence>
<proteinExistence type="predicted"/>
<evidence type="ECO:0000313" key="1">
    <source>
        <dbReference type="EMBL" id="GEP94482.1"/>
    </source>
</evidence>
<keyword evidence="2" id="KW-1185">Reference proteome</keyword>
<gene>
    <name evidence="1" type="ORF">CCY01nite_07420</name>
</gene>
<organism evidence="1 2">
    <name type="scientific">Chitinophaga cymbidii</name>
    <dbReference type="NCBI Taxonomy" id="1096750"/>
    <lineage>
        <taxon>Bacteria</taxon>
        <taxon>Pseudomonadati</taxon>
        <taxon>Bacteroidota</taxon>
        <taxon>Chitinophagia</taxon>
        <taxon>Chitinophagales</taxon>
        <taxon>Chitinophagaceae</taxon>
        <taxon>Chitinophaga</taxon>
    </lineage>
</organism>
<dbReference type="Gene3D" id="3.30.470.30">
    <property type="entry name" value="DNA ligase/mRNA capping enzyme"/>
    <property type="match status" value="1"/>
</dbReference>
<protein>
    <recommendedName>
        <fullName evidence="3">ATP-dependent DNA ligase family profile domain-containing protein</fullName>
    </recommendedName>
</protein>
<dbReference type="RefSeq" id="WP_146857948.1">
    <property type="nucleotide sequence ID" value="NZ_BKAU01000001.1"/>
</dbReference>
<dbReference type="Proteomes" id="UP000321436">
    <property type="component" value="Unassembled WGS sequence"/>
</dbReference>